<dbReference type="OrthoDB" id="9781845at2"/>
<keyword evidence="8 10" id="KW-0807">Transducer</keyword>
<dbReference type="Gene3D" id="1.10.287.950">
    <property type="entry name" value="Methyl-accepting chemotaxis protein"/>
    <property type="match status" value="1"/>
</dbReference>
<keyword evidence="6 11" id="KW-1133">Transmembrane helix</keyword>
<evidence type="ECO:0000256" key="6">
    <source>
        <dbReference type="ARBA" id="ARBA00022989"/>
    </source>
</evidence>
<keyword evidence="15" id="KW-1185">Reference proteome</keyword>
<dbReference type="EMBL" id="NFZW01000011">
    <property type="protein sequence ID" value="RFA35736.1"/>
    <property type="molecule type" value="Genomic_DNA"/>
</dbReference>
<dbReference type="InterPro" id="IPR004089">
    <property type="entry name" value="MCPsignal_dom"/>
</dbReference>
<dbReference type="SUPFAM" id="SSF58104">
    <property type="entry name" value="Methyl-accepting chemotaxis protein (MCP) signaling domain"/>
    <property type="match status" value="1"/>
</dbReference>
<keyword evidence="5 11" id="KW-0812">Transmembrane</keyword>
<dbReference type="SUPFAM" id="SSF103190">
    <property type="entry name" value="Sensory domain-like"/>
    <property type="match status" value="1"/>
</dbReference>
<feature type="transmembrane region" description="Helical" evidence="11">
    <location>
        <begin position="12"/>
        <end position="37"/>
    </location>
</feature>
<evidence type="ECO:0000256" key="4">
    <source>
        <dbReference type="ARBA" id="ARBA00022519"/>
    </source>
</evidence>
<dbReference type="Gene3D" id="3.30.450.20">
    <property type="entry name" value="PAS domain"/>
    <property type="match status" value="1"/>
</dbReference>
<comment type="subcellular location">
    <subcellularLocation>
        <location evidence="1">Cell inner membrane</location>
        <topology evidence="1">Multi-pass membrane protein</topology>
    </subcellularLocation>
</comment>
<dbReference type="PANTHER" id="PTHR32089">
    <property type="entry name" value="METHYL-ACCEPTING CHEMOTAXIS PROTEIN MCPB"/>
    <property type="match status" value="1"/>
</dbReference>
<evidence type="ECO:0000259" key="13">
    <source>
        <dbReference type="PROSITE" id="PS50192"/>
    </source>
</evidence>
<dbReference type="PROSITE" id="PS50111">
    <property type="entry name" value="CHEMOTAXIS_TRANSDUC_2"/>
    <property type="match status" value="1"/>
</dbReference>
<gene>
    <name evidence="14" type="ORF">CAL65_12470</name>
</gene>
<name>A0A3E0WUR8_9GAMM</name>
<evidence type="ECO:0000256" key="8">
    <source>
        <dbReference type="ARBA" id="ARBA00023224"/>
    </source>
</evidence>
<dbReference type="CDD" id="cd11386">
    <property type="entry name" value="MCP_signal"/>
    <property type="match status" value="1"/>
</dbReference>
<protein>
    <submittedName>
        <fullName evidence="14">Chemotaxis protein</fullName>
    </submittedName>
</protein>
<reference evidence="15" key="1">
    <citation type="submission" date="2017-05" db="EMBL/GenBank/DDBJ databases">
        <authorList>
            <person name="Sharma S."/>
            <person name="Sidhu C."/>
            <person name="Pinnaka A.K."/>
        </authorList>
    </citation>
    <scope>NUCLEOTIDE SEQUENCE [LARGE SCALE GENOMIC DNA]</scope>
    <source>
        <strain evidence="15">AK93</strain>
    </source>
</reference>
<dbReference type="AlphaFoldDB" id="A0A3E0WUR8"/>
<evidence type="ECO:0000256" key="5">
    <source>
        <dbReference type="ARBA" id="ARBA00022692"/>
    </source>
</evidence>
<keyword evidence="3" id="KW-0145">Chemotaxis</keyword>
<comment type="similarity">
    <text evidence="9">Belongs to the methyl-accepting chemotaxis (MCP) protein family.</text>
</comment>
<accession>A0A3E0WUR8</accession>
<evidence type="ECO:0000256" key="3">
    <source>
        <dbReference type="ARBA" id="ARBA00022500"/>
    </source>
</evidence>
<evidence type="ECO:0000313" key="15">
    <source>
        <dbReference type="Proteomes" id="UP000256763"/>
    </source>
</evidence>
<evidence type="ECO:0000256" key="1">
    <source>
        <dbReference type="ARBA" id="ARBA00004429"/>
    </source>
</evidence>
<feature type="transmembrane region" description="Helical" evidence="11">
    <location>
        <begin position="290"/>
        <end position="313"/>
    </location>
</feature>
<proteinExistence type="inferred from homology"/>
<dbReference type="Proteomes" id="UP000256763">
    <property type="component" value="Unassembled WGS sequence"/>
</dbReference>
<evidence type="ECO:0000313" key="14">
    <source>
        <dbReference type="EMBL" id="RFA35736.1"/>
    </source>
</evidence>
<keyword evidence="2" id="KW-1003">Cell membrane</keyword>
<feature type="domain" description="Methyl-accepting transducer" evidence="12">
    <location>
        <begin position="374"/>
        <end position="610"/>
    </location>
</feature>
<keyword evidence="7 11" id="KW-0472">Membrane</keyword>
<sequence length="646" mass="69286">MTAVQRLYARLGFAGQLTAMIVSLVLVAIVLVTTLVYQQYRNSYTEVALGQLRGTGEMNAQAFMDWLMARQDEMRYLAELDPARNLDAEALNHLLERIAASQGYYDTIYVVSPEGRGLVGVAHSSRGTRVLSASEAYQFDVHDRAWFKRAISGEDVFSQPLVSRATGSRISNVAIPIRQDGKVVAVMRGAVDIDRIVERINELDVGIAAEIYLVAQDRKAVTPAASIRDLNRALDTEAAHAIAAGRSGVGRYVNAAGTPVVGSYTNIPLLGWGLVLEVDAAEAMAQLRTVFWTIVMLAGAIVAVAVIASLAVVRSIVRTLGGDPAYAADIVRYVAKGDLTVAVKLKAGDDKSLLAAIASMQKNLRSIISDLNRNAESVASAATELTQINEQTDEGVRRQSSQVNDAATAMNEMTATTEEVARNIQLTADSAREAGDQAHDGREVVTTTMGVINGLAEEVANAVAVIAALKTDSDNIGEVLEVIRAVAEQTNLLALNAAIEAARAGENGRGFAVVADEVRNLANRTQESTTEIQAMIESLQQRAGQASSVMDSSQMRARDSVSQVTKAGESLDRITEVVRRINDMAQQVASATEEQTAAANEINGNLHVISEVSEQNAQSVVQTSKASEELAKSAEQLRMLMQRFKT</sequence>
<dbReference type="GO" id="GO:0005886">
    <property type="term" value="C:plasma membrane"/>
    <property type="evidence" value="ECO:0007669"/>
    <property type="project" value="UniProtKB-SubCell"/>
</dbReference>
<dbReference type="Pfam" id="PF02743">
    <property type="entry name" value="dCache_1"/>
    <property type="match status" value="1"/>
</dbReference>
<evidence type="ECO:0000256" key="2">
    <source>
        <dbReference type="ARBA" id="ARBA00022475"/>
    </source>
</evidence>
<evidence type="ECO:0000256" key="11">
    <source>
        <dbReference type="SAM" id="Phobius"/>
    </source>
</evidence>
<dbReference type="GO" id="GO:0006935">
    <property type="term" value="P:chemotaxis"/>
    <property type="evidence" value="ECO:0007669"/>
    <property type="project" value="UniProtKB-KW"/>
</dbReference>
<dbReference type="SMART" id="SM00283">
    <property type="entry name" value="MA"/>
    <property type="match status" value="1"/>
</dbReference>
<dbReference type="PANTHER" id="PTHR32089:SF112">
    <property type="entry name" value="LYSOZYME-LIKE PROTEIN-RELATED"/>
    <property type="match status" value="1"/>
</dbReference>
<dbReference type="GO" id="GO:0007165">
    <property type="term" value="P:signal transduction"/>
    <property type="evidence" value="ECO:0007669"/>
    <property type="project" value="UniProtKB-KW"/>
</dbReference>
<organism evidence="14 15">
    <name type="scientific">Alkalilimnicola ehrlichii</name>
    <dbReference type="NCBI Taxonomy" id="351052"/>
    <lineage>
        <taxon>Bacteria</taxon>
        <taxon>Pseudomonadati</taxon>
        <taxon>Pseudomonadota</taxon>
        <taxon>Gammaproteobacteria</taxon>
        <taxon>Chromatiales</taxon>
        <taxon>Ectothiorhodospiraceae</taxon>
        <taxon>Alkalilimnicola</taxon>
    </lineage>
</organism>
<dbReference type="InterPro" id="IPR029151">
    <property type="entry name" value="Sensor-like_sf"/>
</dbReference>
<comment type="caution">
    <text evidence="14">The sequence shown here is derived from an EMBL/GenBank/DDBJ whole genome shotgun (WGS) entry which is preliminary data.</text>
</comment>
<dbReference type="InterPro" id="IPR000727">
    <property type="entry name" value="T_SNARE_dom"/>
</dbReference>
<evidence type="ECO:0000256" key="7">
    <source>
        <dbReference type="ARBA" id="ARBA00023136"/>
    </source>
</evidence>
<evidence type="ECO:0000256" key="10">
    <source>
        <dbReference type="PROSITE-ProRule" id="PRU00284"/>
    </source>
</evidence>
<dbReference type="PROSITE" id="PS50192">
    <property type="entry name" value="T_SNARE"/>
    <property type="match status" value="1"/>
</dbReference>
<evidence type="ECO:0000256" key="9">
    <source>
        <dbReference type="ARBA" id="ARBA00029447"/>
    </source>
</evidence>
<dbReference type="CDD" id="cd12914">
    <property type="entry name" value="PDC1_DGC_like"/>
    <property type="match status" value="1"/>
</dbReference>
<dbReference type="FunFam" id="1.10.287.950:FF:000001">
    <property type="entry name" value="Methyl-accepting chemotaxis sensory transducer"/>
    <property type="match status" value="1"/>
</dbReference>
<feature type="domain" description="T-SNARE coiled-coil homology" evidence="13">
    <location>
        <begin position="561"/>
        <end position="623"/>
    </location>
</feature>
<keyword evidence="4" id="KW-0997">Cell inner membrane</keyword>
<dbReference type="Pfam" id="PF00015">
    <property type="entry name" value="MCPsignal"/>
    <property type="match status" value="1"/>
</dbReference>
<evidence type="ECO:0000259" key="12">
    <source>
        <dbReference type="PROSITE" id="PS50111"/>
    </source>
</evidence>
<dbReference type="RefSeq" id="WP_116302503.1">
    <property type="nucleotide sequence ID" value="NZ_NFZV01000011.1"/>
</dbReference>
<dbReference type="InterPro" id="IPR033479">
    <property type="entry name" value="dCache_1"/>
</dbReference>